<evidence type="ECO:0000256" key="1">
    <source>
        <dbReference type="SAM" id="MobiDB-lite"/>
    </source>
</evidence>
<keyword evidence="3" id="KW-1185">Reference proteome</keyword>
<dbReference type="GeneID" id="37046130"/>
<evidence type="ECO:0000313" key="2">
    <source>
        <dbReference type="EMBL" id="PWN87941.1"/>
    </source>
</evidence>
<dbReference type="Proteomes" id="UP000245768">
    <property type="component" value="Unassembled WGS sequence"/>
</dbReference>
<proteinExistence type="predicted"/>
<organism evidence="2 3">
    <name type="scientific">Acaromyces ingoldii</name>
    <dbReference type="NCBI Taxonomy" id="215250"/>
    <lineage>
        <taxon>Eukaryota</taxon>
        <taxon>Fungi</taxon>
        <taxon>Dikarya</taxon>
        <taxon>Basidiomycota</taxon>
        <taxon>Ustilaginomycotina</taxon>
        <taxon>Exobasidiomycetes</taxon>
        <taxon>Exobasidiales</taxon>
        <taxon>Cryptobasidiaceae</taxon>
        <taxon>Acaromyces</taxon>
    </lineage>
</organism>
<dbReference type="AlphaFoldDB" id="A0A316YFP1"/>
<accession>A0A316YFP1</accession>
<sequence length="132" mass="14150">MLSDKAQLRSGSKALLEMVQGGHITVDLILTLPIDWVSFALEWKQTSLERLEQEQEQRRALLLSSPSPALSPAISSSSSTPSLDSSSCSSPTSSAVTTPTECPSTPMQVDFASPPQTKLKLEPPQSPPPLAY</sequence>
<dbReference type="RefSeq" id="XP_025375139.1">
    <property type="nucleotide sequence ID" value="XM_025524214.1"/>
</dbReference>
<name>A0A316YFP1_9BASI</name>
<dbReference type="InParanoid" id="A0A316YFP1"/>
<dbReference type="EMBL" id="KZ819639">
    <property type="protein sequence ID" value="PWN87941.1"/>
    <property type="molecule type" value="Genomic_DNA"/>
</dbReference>
<feature type="region of interest" description="Disordered" evidence="1">
    <location>
        <begin position="59"/>
        <end position="132"/>
    </location>
</feature>
<reference evidence="2" key="1">
    <citation type="journal article" date="2018" name="Mol. Biol. Evol.">
        <title>Broad Genomic Sampling Reveals a Smut Pathogenic Ancestry of the Fungal Clade Ustilaginomycotina.</title>
        <authorList>
            <person name="Kijpornyongpan T."/>
            <person name="Mondo S.J."/>
            <person name="Barry K."/>
            <person name="Sandor L."/>
            <person name="Lee J."/>
            <person name="Lipzen A."/>
            <person name="Pangilinan J."/>
            <person name="LaButti K."/>
            <person name="Hainaut M."/>
            <person name="Henrissat B."/>
            <person name="Grigoriev I.V."/>
            <person name="Spatafora J.W."/>
            <person name="Aime M.C."/>
        </authorList>
    </citation>
    <scope>NUCLEOTIDE SEQUENCE [LARGE SCALE GENOMIC DNA]</scope>
    <source>
        <strain evidence="2">MCA 4198</strain>
    </source>
</reference>
<evidence type="ECO:0000313" key="3">
    <source>
        <dbReference type="Proteomes" id="UP000245768"/>
    </source>
</evidence>
<protein>
    <submittedName>
        <fullName evidence="2">Uncharacterized protein</fullName>
    </submittedName>
</protein>
<gene>
    <name evidence="2" type="ORF">FA10DRAFT_288637</name>
</gene>
<feature type="compositionally biased region" description="Low complexity" evidence="1">
    <location>
        <begin position="60"/>
        <end position="100"/>
    </location>
</feature>